<keyword evidence="2" id="KW-1185">Reference proteome</keyword>
<proteinExistence type="predicted"/>
<dbReference type="AlphaFoldDB" id="A0A1I0DKB2"/>
<gene>
    <name evidence="1" type="ORF">SAMN05660429_01552</name>
</gene>
<dbReference type="EMBL" id="FOHK01000006">
    <property type="protein sequence ID" value="SET32788.1"/>
    <property type="molecule type" value="Genomic_DNA"/>
</dbReference>
<protein>
    <submittedName>
        <fullName evidence="1">Uncharacterized protein</fullName>
    </submittedName>
</protein>
<evidence type="ECO:0000313" key="2">
    <source>
        <dbReference type="Proteomes" id="UP000199308"/>
    </source>
</evidence>
<dbReference type="Proteomes" id="UP000199308">
    <property type="component" value="Unassembled WGS sequence"/>
</dbReference>
<reference evidence="1 2" key="1">
    <citation type="submission" date="2016-10" db="EMBL/GenBank/DDBJ databases">
        <authorList>
            <person name="de Groot N.N."/>
        </authorList>
    </citation>
    <scope>NUCLEOTIDE SEQUENCE [LARGE SCALE GENOMIC DNA]</scope>
    <source>
        <strain evidence="1 2">DSM 19706</strain>
    </source>
</reference>
<evidence type="ECO:0000313" key="1">
    <source>
        <dbReference type="EMBL" id="SET32788.1"/>
    </source>
</evidence>
<sequence length="27" mass="3195">MIIAKYITLKHQSSALITSFRRCNRRS</sequence>
<organism evidence="1 2">
    <name type="scientific">Thalassotalea agarivorans</name>
    <name type="common">Thalassomonas agarivorans</name>
    <dbReference type="NCBI Taxonomy" id="349064"/>
    <lineage>
        <taxon>Bacteria</taxon>
        <taxon>Pseudomonadati</taxon>
        <taxon>Pseudomonadota</taxon>
        <taxon>Gammaproteobacteria</taxon>
        <taxon>Alteromonadales</taxon>
        <taxon>Colwelliaceae</taxon>
        <taxon>Thalassotalea</taxon>
    </lineage>
</organism>
<accession>A0A1I0DKB2</accession>
<name>A0A1I0DKB2_THASX</name>